<dbReference type="InterPro" id="IPR027065">
    <property type="entry name" value="Lon_Prtase"/>
</dbReference>
<evidence type="ECO:0000256" key="4">
    <source>
        <dbReference type="ARBA" id="ARBA00022825"/>
    </source>
</evidence>
<keyword evidence="13" id="KW-1185">Reference proteome</keyword>
<dbReference type="Gene3D" id="3.30.230.10">
    <property type="match status" value="1"/>
</dbReference>
<proteinExistence type="inferred from homology"/>
<keyword evidence="4 8" id="KW-0720">Serine protease</keyword>
<protein>
    <recommendedName>
        <fullName evidence="7">endopeptidase La</fullName>
        <ecNumber evidence="7">3.4.21.53</ecNumber>
    </recommendedName>
</protein>
<dbReference type="InterPro" id="IPR054594">
    <property type="entry name" value="Lon_lid"/>
</dbReference>
<dbReference type="PRINTS" id="PR00830">
    <property type="entry name" value="ENDOLAPTASE"/>
</dbReference>
<dbReference type="Pfam" id="PF00004">
    <property type="entry name" value="AAA"/>
    <property type="match status" value="1"/>
</dbReference>
<feature type="compositionally biased region" description="Low complexity" evidence="9">
    <location>
        <begin position="153"/>
        <end position="162"/>
    </location>
</feature>
<dbReference type="GO" id="GO:0004252">
    <property type="term" value="F:serine-type endopeptidase activity"/>
    <property type="evidence" value="ECO:0007669"/>
    <property type="project" value="UniProtKB-UniRule"/>
</dbReference>
<feature type="compositionally biased region" description="Gly residues" evidence="9">
    <location>
        <begin position="163"/>
        <end position="187"/>
    </location>
</feature>
<dbReference type="InterPro" id="IPR003593">
    <property type="entry name" value="AAA+_ATPase"/>
</dbReference>
<evidence type="ECO:0000256" key="1">
    <source>
        <dbReference type="ARBA" id="ARBA00022670"/>
    </source>
</evidence>
<dbReference type="FunFam" id="3.40.50.300:FF:000021">
    <property type="entry name" value="Lon protease homolog"/>
    <property type="match status" value="1"/>
</dbReference>
<dbReference type="PANTHER" id="PTHR43718">
    <property type="entry name" value="LON PROTEASE"/>
    <property type="match status" value="1"/>
</dbReference>
<dbReference type="InterPro" id="IPR014721">
    <property type="entry name" value="Ribsml_uS5_D2-typ_fold_subgr"/>
</dbReference>
<evidence type="ECO:0000259" key="10">
    <source>
        <dbReference type="PROSITE" id="PS51786"/>
    </source>
</evidence>
<dbReference type="Proteomes" id="UP000649328">
    <property type="component" value="Unassembled WGS sequence"/>
</dbReference>
<evidence type="ECO:0000256" key="2">
    <source>
        <dbReference type="ARBA" id="ARBA00022741"/>
    </source>
</evidence>
<keyword evidence="2" id="KW-0547">Nucleotide-binding</keyword>
<dbReference type="EC" id="3.4.21.53" evidence="7"/>
<dbReference type="GO" id="GO:0003697">
    <property type="term" value="F:single-stranded DNA binding"/>
    <property type="evidence" value="ECO:0007669"/>
    <property type="project" value="TreeGrafter"/>
</dbReference>
<dbReference type="GO" id="GO:0006515">
    <property type="term" value="P:protein quality control for misfolded or incompletely synthesized proteins"/>
    <property type="evidence" value="ECO:0007669"/>
    <property type="project" value="TreeGrafter"/>
</dbReference>
<dbReference type="GO" id="GO:0005759">
    <property type="term" value="C:mitochondrial matrix"/>
    <property type="evidence" value="ECO:0007669"/>
    <property type="project" value="TreeGrafter"/>
</dbReference>
<dbReference type="AlphaFoldDB" id="A0A8H7GQW7"/>
<feature type="domain" description="Lon N-terminal" evidence="11">
    <location>
        <begin position="204"/>
        <end position="427"/>
    </location>
</feature>
<sequence length="1081" mass="118936">MLRLGVPSWKVHSGRGLSRLLFASLMRASMRSATSSTHPNGVQSILDTTQTTPGDYWHASGTHMPFFTASKPTAGDFAAAFYAPELTLKSKGSGSSEPAEKAPDSPGKAPDGKSSENITEGDEPPVKKDDKGVPGETEPEKPAEKETDAEGPTSIGTLTGSSALGGSGNEGGNNSGNNGGNNGGNGDGSDASMVEISLETGAYPPFLAIAMKDRPQLPGREFSINISDPKVKKTVQEICSRREPHFVLFHMNDPDMPDTDIIHDRKAVYDIGAHCFVLRTYEDGDNLRILGRVMERCRLEKLVTPAEQAELAKIDDLEEFPTSYLRDFGVSYARVTRCDDEPFNMDSPELKFLLAQVKAYFEVIDSKIPSKKVITTRGVSLLNSPSELADFIGSLSAAPADKIQELLSELNVEARLRKAIELFKVELKSYYTLIDTTLEITLKAEEAQHKQFIKEYIKGLQRHIGGPESATLKASKFDERIKNMKLTDEAMEAYNTEKAKLESGQEHLSELAVSEKYLDWLTSIPWGIFSKDRFNVKLAKEVLDRDHYGLKDVKDRILEFISMGKISGKVDGKILCLVGPPGTGKTSIAKSIAESLNRRYVRIAMGGIQDVHEVKGHRRTYVGSIPGRIISSLKQAKTSNPLLLIDEIDKLDMSKSGGAASAFLEILDPEQNNAFVDNYIDVKVDLSKVLFVCTANYLGNIPGPLRDRMEVIEVSGYTNNEKYEIVTKHLIPNAAKRANLDETRVAIAEDSVRQLIEKYCRESGLRNLKKLITRIFSKASLKIVQQLEERAPEEAKETKEEKPTTINEDVDSKIVQEFKAVDTGITKSAEDVVLPHEIPEDIKLEVTPQVLKDYVGPEIYTRSRVYDIPPPGVATGLAYSTSGNGDALYIESILTNSIGGGTGSPGVRVTGHLKDVMKESASIAYSFSKLFMVKNYPENRFFEAADIHVHCPDGAIPKDGPSAGISFTSSLISLALNQSLPPTTAMTGEITLTGKVSAVGGLREKILGAKRYGCDTIIFPRDIENELEEISDEVKEGMTFIPVLWYDEVFKAIFPDADTDKINRLWKKEFAKLDEKKMPKK</sequence>
<reference evidence="12" key="1">
    <citation type="submission" date="2020-10" db="EMBL/GenBank/DDBJ databases">
        <title>The Whole-Genome Sequence of Metschnikowia persimmonesis, a Novel Endophytic Yeast Species Isolated from Medicinal Plant Diospyros kaki Thumb.</title>
        <authorList>
            <person name="Rahmat E."/>
            <person name="Kang Y."/>
        </authorList>
    </citation>
    <scope>NUCLEOTIDE SEQUENCE</scope>
    <source>
        <strain evidence="12">KIOM G15050</strain>
    </source>
</reference>
<dbReference type="Pfam" id="PF02190">
    <property type="entry name" value="LON_substr_bdg"/>
    <property type="match status" value="1"/>
</dbReference>
<dbReference type="SMART" id="SM00464">
    <property type="entry name" value="LON"/>
    <property type="match status" value="1"/>
</dbReference>
<comment type="similarity">
    <text evidence="8">Belongs to the peptidase S16 family.</text>
</comment>
<dbReference type="Pfam" id="PF05362">
    <property type="entry name" value="Lon_C"/>
    <property type="match status" value="1"/>
</dbReference>
<accession>A0A8H7GQW7</accession>
<dbReference type="Gene3D" id="1.10.8.60">
    <property type="match status" value="1"/>
</dbReference>
<feature type="domain" description="Lon proteolytic" evidence="10">
    <location>
        <begin position="868"/>
        <end position="1056"/>
    </location>
</feature>
<dbReference type="SUPFAM" id="SSF52540">
    <property type="entry name" value="P-loop containing nucleoside triphosphate hydrolases"/>
    <property type="match status" value="1"/>
</dbReference>
<evidence type="ECO:0000256" key="8">
    <source>
        <dbReference type="PROSITE-ProRule" id="PRU01122"/>
    </source>
</evidence>
<feature type="compositionally biased region" description="Basic and acidic residues" evidence="9">
    <location>
        <begin position="124"/>
        <end position="148"/>
    </location>
</feature>
<dbReference type="OrthoDB" id="2411602at2759"/>
<keyword evidence="1 8" id="KW-0645">Protease</keyword>
<dbReference type="InterPro" id="IPR008269">
    <property type="entry name" value="Lon_proteolytic"/>
</dbReference>
<dbReference type="InterPro" id="IPR020568">
    <property type="entry name" value="Ribosomal_Su5_D2-typ_SF"/>
</dbReference>
<dbReference type="PROSITE" id="PS51787">
    <property type="entry name" value="LON_N"/>
    <property type="match status" value="1"/>
</dbReference>
<dbReference type="GO" id="GO:0005524">
    <property type="term" value="F:ATP binding"/>
    <property type="evidence" value="ECO:0007669"/>
    <property type="project" value="UniProtKB-KW"/>
</dbReference>
<keyword evidence="5" id="KW-0067">ATP-binding</keyword>
<gene>
    <name evidence="12" type="ORF">HF325_004648</name>
</gene>
<feature type="active site" evidence="8">
    <location>
        <position position="962"/>
    </location>
</feature>
<dbReference type="InterPro" id="IPR015947">
    <property type="entry name" value="PUA-like_sf"/>
</dbReference>
<dbReference type="Pfam" id="PF22667">
    <property type="entry name" value="Lon_lid"/>
    <property type="match status" value="1"/>
</dbReference>
<comment type="caution">
    <text evidence="12">The sequence shown here is derived from an EMBL/GenBank/DDBJ whole genome shotgun (WGS) entry which is preliminary data.</text>
</comment>
<dbReference type="InterPro" id="IPR003111">
    <property type="entry name" value="Lon_prtase_N"/>
</dbReference>
<evidence type="ECO:0000313" key="12">
    <source>
        <dbReference type="EMBL" id="KAF8000859.1"/>
    </source>
</evidence>
<evidence type="ECO:0000313" key="13">
    <source>
        <dbReference type="Proteomes" id="UP000649328"/>
    </source>
</evidence>
<evidence type="ECO:0000256" key="5">
    <source>
        <dbReference type="ARBA" id="ARBA00022840"/>
    </source>
</evidence>
<dbReference type="GO" id="GO:0016887">
    <property type="term" value="F:ATP hydrolysis activity"/>
    <property type="evidence" value="ECO:0007669"/>
    <property type="project" value="InterPro"/>
</dbReference>
<evidence type="ECO:0000256" key="6">
    <source>
        <dbReference type="ARBA" id="ARBA00050665"/>
    </source>
</evidence>
<organism evidence="12 13">
    <name type="scientific">Metschnikowia pulcherrima</name>
    <dbReference type="NCBI Taxonomy" id="27326"/>
    <lineage>
        <taxon>Eukaryota</taxon>
        <taxon>Fungi</taxon>
        <taxon>Dikarya</taxon>
        <taxon>Ascomycota</taxon>
        <taxon>Saccharomycotina</taxon>
        <taxon>Pichiomycetes</taxon>
        <taxon>Metschnikowiaceae</taxon>
        <taxon>Metschnikowia</taxon>
    </lineage>
</organism>
<feature type="active site" evidence="8">
    <location>
        <position position="1005"/>
    </location>
</feature>
<evidence type="ECO:0000259" key="11">
    <source>
        <dbReference type="PROSITE" id="PS51787"/>
    </source>
</evidence>
<evidence type="ECO:0000256" key="7">
    <source>
        <dbReference type="ARBA" id="ARBA00066743"/>
    </source>
</evidence>
<dbReference type="PROSITE" id="PS51786">
    <property type="entry name" value="LON_PROTEOLYTIC"/>
    <property type="match status" value="1"/>
</dbReference>
<dbReference type="InterPro" id="IPR003959">
    <property type="entry name" value="ATPase_AAA_core"/>
</dbReference>
<dbReference type="SUPFAM" id="SSF54211">
    <property type="entry name" value="Ribosomal protein S5 domain 2-like"/>
    <property type="match status" value="1"/>
</dbReference>
<dbReference type="InterPro" id="IPR004815">
    <property type="entry name" value="Lon_bac/euk-typ"/>
</dbReference>
<comment type="catalytic activity">
    <reaction evidence="6">
        <text>Hydrolysis of proteins in presence of ATP.</text>
        <dbReference type="EC" id="3.4.21.53"/>
    </reaction>
</comment>
<dbReference type="SUPFAM" id="SSF88697">
    <property type="entry name" value="PUA domain-like"/>
    <property type="match status" value="1"/>
</dbReference>
<dbReference type="GO" id="GO:0051131">
    <property type="term" value="P:chaperone-mediated protein complex assembly"/>
    <property type="evidence" value="ECO:0007669"/>
    <property type="project" value="TreeGrafter"/>
</dbReference>
<dbReference type="Gene3D" id="3.40.50.300">
    <property type="entry name" value="P-loop containing nucleotide triphosphate hydrolases"/>
    <property type="match status" value="1"/>
</dbReference>
<dbReference type="SMART" id="SM00382">
    <property type="entry name" value="AAA"/>
    <property type="match status" value="1"/>
</dbReference>
<feature type="region of interest" description="Disordered" evidence="9">
    <location>
        <begin position="89"/>
        <end position="192"/>
    </location>
</feature>
<dbReference type="Gene3D" id="1.20.5.5270">
    <property type="match status" value="1"/>
</dbReference>
<evidence type="ECO:0000256" key="3">
    <source>
        <dbReference type="ARBA" id="ARBA00022801"/>
    </source>
</evidence>
<dbReference type="PANTHER" id="PTHR43718:SF2">
    <property type="entry name" value="LON PROTEASE HOMOLOG, MITOCHONDRIAL"/>
    <property type="match status" value="1"/>
</dbReference>
<dbReference type="CDD" id="cd19500">
    <property type="entry name" value="RecA-like_Lon"/>
    <property type="match status" value="1"/>
</dbReference>
<keyword evidence="3 8" id="KW-0378">Hydrolase</keyword>
<dbReference type="Gene3D" id="1.20.58.1480">
    <property type="match status" value="1"/>
</dbReference>
<name>A0A8H7GQW7_9ASCO</name>
<dbReference type="NCBIfam" id="TIGR00763">
    <property type="entry name" value="lon"/>
    <property type="match status" value="1"/>
</dbReference>
<dbReference type="EMBL" id="JACBPP010000006">
    <property type="protein sequence ID" value="KAF8000859.1"/>
    <property type="molecule type" value="Genomic_DNA"/>
</dbReference>
<dbReference type="InterPro" id="IPR027417">
    <property type="entry name" value="P-loop_NTPase"/>
</dbReference>
<evidence type="ECO:0000256" key="9">
    <source>
        <dbReference type="SAM" id="MobiDB-lite"/>
    </source>
</evidence>
<dbReference type="GO" id="GO:0004176">
    <property type="term" value="F:ATP-dependent peptidase activity"/>
    <property type="evidence" value="ECO:0007669"/>
    <property type="project" value="UniProtKB-UniRule"/>
</dbReference>
<dbReference type="GO" id="GO:0007005">
    <property type="term" value="P:mitochondrion organization"/>
    <property type="evidence" value="ECO:0007669"/>
    <property type="project" value="TreeGrafter"/>
</dbReference>